<sequence>MLKNLLLITVLFTALASAYPSALLPGPWIVSKVAGKSFELGQTINLEILCPPSVNHLESVNLLQRGSTYNITLLKNVKLHSGSNKLKLKLPVGGDFAKPSPQNYIAIYLAGRRMDYSATFRIGKPDFGITFIKPCAGEVLHPGDTFLARWKGKLGDGFTFAWGLLEPTTDFTITPFFFLPDAMDFKKGEFTFTLPADIPKGALWKFGCRANGTTDSNPVELFSAGTFLIA</sequence>
<dbReference type="AlphaFoldDB" id="A0A9N9CGA1"/>
<organism evidence="2 3">
    <name type="scientific">Acaulospora morrowiae</name>
    <dbReference type="NCBI Taxonomy" id="94023"/>
    <lineage>
        <taxon>Eukaryota</taxon>
        <taxon>Fungi</taxon>
        <taxon>Fungi incertae sedis</taxon>
        <taxon>Mucoromycota</taxon>
        <taxon>Glomeromycotina</taxon>
        <taxon>Glomeromycetes</taxon>
        <taxon>Diversisporales</taxon>
        <taxon>Acaulosporaceae</taxon>
        <taxon>Acaulospora</taxon>
    </lineage>
</organism>
<accession>A0A9N9CGA1</accession>
<feature type="chain" id="PRO_5040279515" evidence="1">
    <location>
        <begin position="19"/>
        <end position="230"/>
    </location>
</feature>
<name>A0A9N9CGA1_9GLOM</name>
<gene>
    <name evidence="2" type="ORF">AMORRO_LOCUS7711</name>
</gene>
<dbReference type="OrthoDB" id="2408799at2759"/>
<evidence type="ECO:0000256" key="1">
    <source>
        <dbReference type="SAM" id="SignalP"/>
    </source>
</evidence>
<protein>
    <submittedName>
        <fullName evidence="2">9682_t:CDS:1</fullName>
    </submittedName>
</protein>
<dbReference type="Proteomes" id="UP000789342">
    <property type="component" value="Unassembled WGS sequence"/>
</dbReference>
<keyword evidence="1" id="KW-0732">Signal</keyword>
<dbReference type="EMBL" id="CAJVPV010006025">
    <property type="protein sequence ID" value="CAG8599274.1"/>
    <property type="molecule type" value="Genomic_DNA"/>
</dbReference>
<feature type="signal peptide" evidence="1">
    <location>
        <begin position="1"/>
        <end position="18"/>
    </location>
</feature>
<evidence type="ECO:0000313" key="2">
    <source>
        <dbReference type="EMBL" id="CAG8599274.1"/>
    </source>
</evidence>
<comment type="caution">
    <text evidence="2">The sequence shown here is derived from an EMBL/GenBank/DDBJ whole genome shotgun (WGS) entry which is preliminary data.</text>
</comment>
<evidence type="ECO:0000313" key="3">
    <source>
        <dbReference type="Proteomes" id="UP000789342"/>
    </source>
</evidence>
<proteinExistence type="predicted"/>
<keyword evidence="3" id="KW-1185">Reference proteome</keyword>
<reference evidence="2" key="1">
    <citation type="submission" date="2021-06" db="EMBL/GenBank/DDBJ databases">
        <authorList>
            <person name="Kallberg Y."/>
            <person name="Tangrot J."/>
            <person name="Rosling A."/>
        </authorList>
    </citation>
    <scope>NUCLEOTIDE SEQUENCE</scope>
    <source>
        <strain evidence="2">CL551</strain>
    </source>
</reference>